<evidence type="ECO:0000256" key="4">
    <source>
        <dbReference type="ARBA" id="ARBA00022603"/>
    </source>
</evidence>
<keyword evidence="13 18" id="KW-0594">Phospholipid biosynthesis</keyword>
<feature type="topological domain" description="Lumenal" evidence="18">
    <location>
        <begin position="115"/>
        <end position="157"/>
    </location>
</feature>
<feature type="topological domain" description="Lumenal" evidence="18">
    <location>
        <begin position="37"/>
        <end position="48"/>
    </location>
</feature>
<evidence type="ECO:0000256" key="16">
    <source>
        <dbReference type="ARBA" id="ARBA00052459"/>
    </source>
</evidence>
<reference evidence="20" key="2">
    <citation type="journal article" date="2023" name="IMA Fungus">
        <title>Comparative genomic study of the Penicillium genus elucidates a diverse pangenome and 15 lateral gene transfer events.</title>
        <authorList>
            <person name="Petersen C."/>
            <person name="Sorensen T."/>
            <person name="Nielsen M.R."/>
            <person name="Sondergaard T.E."/>
            <person name="Sorensen J.L."/>
            <person name="Fitzpatrick D.A."/>
            <person name="Frisvad J.C."/>
            <person name="Nielsen K.L."/>
        </authorList>
    </citation>
    <scope>NUCLEOTIDE SEQUENCE</scope>
    <source>
        <strain evidence="20">IBT 34128</strain>
    </source>
</reference>
<feature type="transmembrane region" description="Helical" evidence="19">
    <location>
        <begin position="44"/>
        <end position="69"/>
    </location>
</feature>
<evidence type="ECO:0000256" key="10">
    <source>
        <dbReference type="ARBA" id="ARBA00023098"/>
    </source>
</evidence>
<dbReference type="Proteomes" id="UP001141434">
    <property type="component" value="Unassembled WGS sequence"/>
</dbReference>
<dbReference type="PIRSF" id="PIRSF005444">
    <property type="entry name" value="PEMT"/>
    <property type="match status" value="1"/>
</dbReference>
<comment type="catalytic activity">
    <reaction evidence="15">
        <text>a 1,2-diacyl-sn-glycero-3-phospho-N,N-dimethylethanolamine + S-adenosyl-L-methionine = a 1,2-diacyl-sn-glycero-3-phosphocholine + S-adenosyl-L-homocysteine + H(+)</text>
        <dbReference type="Rhea" id="RHEA:32739"/>
        <dbReference type="ChEBI" id="CHEBI:15378"/>
        <dbReference type="ChEBI" id="CHEBI:57643"/>
        <dbReference type="ChEBI" id="CHEBI:57856"/>
        <dbReference type="ChEBI" id="CHEBI:59789"/>
        <dbReference type="ChEBI" id="CHEBI:64572"/>
        <dbReference type="EC" id="2.1.1.71"/>
    </reaction>
</comment>
<keyword evidence="3 18" id="KW-0444">Lipid biosynthesis</keyword>
<keyword evidence="5 18" id="KW-0808">Transferase</keyword>
<feature type="transmembrane region" description="Helical" evidence="19">
    <location>
        <begin position="155"/>
        <end position="176"/>
    </location>
</feature>
<evidence type="ECO:0000256" key="14">
    <source>
        <dbReference type="ARBA" id="ARBA00023264"/>
    </source>
</evidence>
<dbReference type="OrthoDB" id="8300106at2759"/>
<comment type="pathway">
    <text evidence="1 18">Phospholipid metabolism; phosphatidylcholine biosynthesis.</text>
</comment>
<dbReference type="InterPro" id="IPR024960">
    <property type="entry name" value="PEMT/MFAP"/>
</dbReference>
<evidence type="ECO:0000256" key="13">
    <source>
        <dbReference type="ARBA" id="ARBA00023209"/>
    </source>
</evidence>
<feature type="intramembrane region" description="Helical" evidence="18">
    <location>
        <begin position="13"/>
        <end position="33"/>
    </location>
</feature>
<evidence type="ECO:0000256" key="3">
    <source>
        <dbReference type="ARBA" id="ARBA00022516"/>
    </source>
</evidence>
<feature type="topological domain" description="Lumenal" evidence="18">
    <location>
        <begin position="1"/>
        <end position="12"/>
    </location>
</feature>
<sequence length="204" mass="22887">MASLTDFVDLSSQSLLWSAASITFNPIFWKYVLTFSLSQYRNHFLTRIFGGAYNGCYFLAFAIFSLGILRDHLYQVALDEQPFYAPVHQPILGGALFAIGSVLVLSSMWALGVTGTYLGDYFGILMDAPVTGFPFNVTGSPMYWGSTLNFLGVALYKGKVAGLLLTAQVFVLYWFALKWEDPFTSEIYAKRERERSKKQGSKKQ</sequence>
<feature type="binding site" evidence="18">
    <location>
        <begin position="180"/>
        <end position="181"/>
    </location>
    <ligand>
        <name>S-adenosyl-L-methionine</name>
        <dbReference type="ChEBI" id="CHEBI:59789"/>
    </ligand>
</feature>
<evidence type="ECO:0000256" key="2">
    <source>
        <dbReference type="ARBA" id="ARBA00005189"/>
    </source>
</evidence>
<organism evidence="20 21">
    <name type="scientific">Penicillium alfredii</name>
    <dbReference type="NCBI Taxonomy" id="1506179"/>
    <lineage>
        <taxon>Eukaryota</taxon>
        <taxon>Fungi</taxon>
        <taxon>Dikarya</taxon>
        <taxon>Ascomycota</taxon>
        <taxon>Pezizomycotina</taxon>
        <taxon>Eurotiomycetes</taxon>
        <taxon>Eurotiomycetidae</taxon>
        <taxon>Eurotiales</taxon>
        <taxon>Aspergillaceae</taxon>
        <taxon>Penicillium</taxon>
    </lineage>
</organism>
<comment type="similarity">
    <text evidence="18">Belongs to the class VI-like SAM-binding methyltransferase superfamily. PEMT/PEM2 methyltransferase family.</text>
</comment>
<keyword evidence="11 18" id="KW-0496">Mitochondrion</keyword>
<evidence type="ECO:0000256" key="7">
    <source>
        <dbReference type="ARBA" id="ARBA00022692"/>
    </source>
</evidence>
<name>A0A9W9JZ81_9EURO</name>
<keyword evidence="4 18" id="KW-0489">Methyltransferase</keyword>
<dbReference type="EMBL" id="JAPMSZ010000010">
    <property type="protein sequence ID" value="KAJ5086357.1"/>
    <property type="molecule type" value="Genomic_DNA"/>
</dbReference>
<dbReference type="GeneID" id="81397358"/>
<evidence type="ECO:0000256" key="12">
    <source>
        <dbReference type="ARBA" id="ARBA00023136"/>
    </source>
</evidence>
<evidence type="ECO:0000256" key="18">
    <source>
        <dbReference type="HAMAP-Rule" id="MF_03216"/>
    </source>
</evidence>
<dbReference type="AlphaFoldDB" id="A0A9W9JZ81"/>
<comment type="caution">
    <text evidence="18">Lacks conserved residue(s) required for the propagation of feature annotation.</text>
</comment>
<comment type="catalytic activity">
    <reaction evidence="16 18">
        <text>a 1,2-diacyl-sn-glycero-3-phospho-N-methylethanolamine + S-adenosyl-L-methionine = a 1,2-diacyl-sn-glycero-3-phospho-N,N-dimethylethanolamine + S-adenosyl-L-homocysteine + H(+)</text>
        <dbReference type="Rhea" id="RHEA:32735"/>
        <dbReference type="ChEBI" id="CHEBI:15378"/>
        <dbReference type="ChEBI" id="CHEBI:57856"/>
        <dbReference type="ChEBI" id="CHEBI:59789"/>
        <dbReference type="ChEBI" id="CHEBI:64572"/>
        <dbReference type="ChEBI" id="CHEBI:64573"/>
        <dbReference type="EC" id="2.1.1.71"/>
    </reaction>
</comment>
<dbReference type="GO" id="GO:0032259">
    <property type="term" value="P:methylation"/>
    <property type="evidence" value="ECO:0007669"/>
    <property type="project" value="UniProtKB-KW"/>
</dbReference>
<reference evidence="20" key="1">
    <citation type="submission" date="2022-11" db="EMBL/GenBank/DDBJ databases">
        <authorList>
            <person name="Petersen C."/>
        </authorList>
    </citation>
    <scope>NUCLEOTIDE SEQUENCE</scope>
    <source>
        <strain evidence="20">IBT 34128</strain>
    </source>
</reference>
<keyword evidence="9 18" id="KW-1133">Transmembrane helix</keyword>
<dbReference type="FunFam" id="1.20.120.1630:FF:000005">
    <property type="entry name" value="Phosphatidylethanolamine N-methyltransferase"/>
    <property type="match status" value="1"/>
</dbReference>
<dbReference type="GO" id="GO:0005789">
    <property type="term" value="C:endoplasmic reticulum membrane"/>
    <property type="evidence" value="ECO:0007669"/>
    <property type="project" value="UniProtKB-SubCell"/>
</dbReference>
<feature type="transmembrane region" description="Helical" evidence="19">
    <location>
        <begin position="89"/>
        <end position="111"/>
    </location>
</feature>
<evidence type="ECO:0000256" key="5">
    <source>
        <dbReference type="ARBA" id="ARBA00022679"/>
    </source>
</evidence>
<keyword evidence="10 18" id="KW-0443">Lipid metabolism</keyword>
<dbReference type="GO" id="GO:0006656">
    <property type="term" value="P:phosphatidylcholine biosynthetic process"/>
    <property type="evidence" value="ECO:0007669"/>
    <property type="project" value="UniProtKB-UniRule"/>
</dbReference>
<keyword evidence="8 18" id="KW-0256">Endoplasmic reticulum</keyword>
<dbReference type="HAMAP" id="MF_03216">
    <property type="entry name" value="PLMT"/>
    <property type="match status" value="1"/>
</dbReference>
<dbReference type="EC" id="2.1.1.71" evidence="18"/>
<comment type="subcellular location">
    <subcellularLocation>
        <location evidence="18">Endoplasmic reticulum membrane</location>
        <topology evidence="18">Multi-pass membrane protein</topology>
    </subcellularLocation>
    <subcellularLocation>
        <location evidence="18">Mitochondrion membrane</location>
        <topology evidence="18">Multi-pass membrane protein</topology>
    </subcellularLocation>
</comment>
<keyword evidence="7 18" id="KW-0812">Transmembrane</keyword>
<accession>A0A9W9JZ81</accession>
<dbReference type="GO" id="GO:0000773">
    <property type="term" value="F:phosphatidyl-N-methylethanolamine N-methyltransferase activity"/>
    <property type="evidence" value="ECO:0007669"/>
    <property type="project" value="UniProtKB-UniRule"/>
</dbReference>
<dbReference type="Pfam" id="PF04191">
    <property type="entry name" value="PEMT"/>
    <property type="match status" value="1"/>
</dbReference>
<evidence type="ECO:0000256" key="6">
    <source>
        <dbReference type="ARBA" id="ARBA00022691"/>
    </source>
</evidence>
<dbReference type="PANTHER" id="PTHR15458:SF5">
    <property type="entry name" value="PHOSPHATIDYLETHANOLAMINE N-METHYLTRANSFERASE"/>
    <property type="match status" value="1"/>
</dbReference>
<keyword evidence="21" id="KW-1185">Reference proteome</keyword>
<protein>
    <recommendedName>
        <fullName evidence="18">Phosphatidyl-N-methylethanolamine N-methyltransferase</fullName>
        <ecNumber evidence="18">2.1.1.71</ecNumber>
    </recommendedName>
    <alternativeName>
        <fullName evidence="18">Phospholipid methyltransferase</fullName>
        <shortName evidence="18">PLMT</shortName>
    </alternativeName>
</protein>
<evidence type="ECO:0000256" key="17">
    <source>
        <dbReference type="ARBA" id="ARBA00056845"/>
    </source>
</evidence>
<dbReference type="PROSITE" id="PS51599">
    <property type="entry name" value="SAM_PEMT_PEM2"/>
    <property type="match status" value="1"/>
</dbReference>
<dbReference type="PANTHER" id="PTHR15458">
    <property type="entry name" value="PHOSPHATIDYLETHANOLAMINE N-METHYLTRANSFERASE"/>
    <property type="match status" value="1"/>
</dbReference>
<comment type="pathway">
    <text evidence="2">Lipid metabolism.</text>
</comment>
<keyword evidence="12 18" id="KW-0472">Membrane</keyword>
<dbReference type="RefSeq" id="XP_056508482.1">
    <property type="nucleotide sequence ID" value="XM_056658189.1"/>
</dbReference>
<evidence type="ECO:0000256" key="19">
    <source>
        <dbReference type="SAM" id="Phobius"/>
    </source>
</evidence>
<evidence type="ECO:0000256" key="11">
    <source>
        <dbReference type="ARBA" id="ARBA00023128"/>
    </source>
</evidence>
<evidence type="ECO:0000256" key="1">
    <source>
        <dbReference type="ARBA" id="ARBA00004969"/>
    </source>
</evidence>
<feature type="binding site" evidence="18">
    <location>
        <begin position="98"/>
        <end position="100"/>
    </location>
    <ligand>
        <name>S-adenosyl-L-methionine</name>
        <dbReference type="ChEBI" id="CHEBI:59789"/>
    </ligand>
</feature>
<keyword evidence="14 18" id="KW-1208">Phospholipid metabolism</keyword>
<feature type="topological domain" description="Cytoplasmic" evidence="18">
    <location>
        <begin position="179"/>
        <end position="204"/>
    </location>
</feature>
<comment type="caution">
    <text evidence="20">The sequence shown here is derived from an EMBL/GenBank/DDBJ whole genome shotgun (WGS) entry which is preliminary data.</text>
</comment>
<evidence type="ECO:0000313" key="20">
    <source>
        <dbReference type="EMBL" id="KAJ5086357.1"/>
    </source>
</evidence>
<evidence type="ECO:0000256" key="8">
    <source>
        <dbReference type="ARBA" id="ARBA00022824"/>
    </source>
</evidence>
<keyword evidence="6 18" id="KW-0949">S-adenosyl-L-methionine</keyword>
<evidence type="ECO:0000256" key="9">
    <source>
        <dbReference type="ARBA" id="ARBA00022989"/>
    </source>
</evidence>
<gene>
    <name evidence="20" type="ORF">NUU61_007664</name>
</gene>
<evidence type="ECO:0000256" key="15">
    <source>
        <dbReference type="ARBA" id="ARBA00051252"/>
    </source>
</evidence>
<dbReference type="GO" id="GO:0031966">
    <property type="term" value="C:mitochondrial membrane"/>
    <property type="evidence" value="ECO:0007669"/>
    <property type="project" value="UniProtKB-SubCell"/>
</dbReference>
<evidence type="ECO:0000313" key="21">
    <source>
        <dbReference type="Proteomes" id="UP001141434"/>
    </source>
</evidence>
<feature type="transmembrane region" description="Helical" evidence="19">
    <location>
        <begin position="15"/>
        <end position="32"/>
    </location>
</feature>
<proteinExistence type="inferred from homology"/>
<dbReference type="InterPro" id="IPR007318">
    <property type="entry name" value="Phopholipid_MeTrfase"/>
</dbReference>
<comment type="function">
    <text evidence="17 18">Catalyzes the second two steps of the methylation pathway of phosphatidylcholine biosynthesis, the SAM-dependent methylation of phosphatidylmonomethylethanolamine (PMME) to phosphatidyldimethylethanolamine (PDME) and of PDME to phosphatidylcholine (PC).</text>
</comment>